<dbReference type="InterPro" id="IPR037523">
    <property type="entry name" value="VOC_core"/>
</dbReference>
<gene>
    <name evidence="5" type="ORF">WJX72_010013</name>
</gene>
<dbReference type="Gene3D" id="3.10.180.10">
    <property type="entry name" value="2,3-Dihydroxybiphenyl 1,2-Dioxygenase, domain 1"/>
    <property type="match status" value="2"/>
</dbReference>
<keyword evidence="6" id="KW-1185">Reference proteome</keyword>
<name>A0AAW1QT41_9CHLO</name>
<keyword evidence="3" id="KW-0862">Zinc</keyword>
<evidence type="ECO:0000313" key="6">
    <source>
        <dbReference type="Proteomes" id="UP001489004"/>
    </source>
</evidence>
<dbReference type="InterPro" id="IPR004360">
    <property type="entry name" value="Glyas_Fos-R_dOase_dom"/>
</dbReference>
<dbReference type="Pfam" id="PF00903">
    <property type="entry name" value="Glyoxalase"/>
    <property type="match status" value="2"/>
</dbReference>
<comment type="caution">
    <text evidence="5">The sequence shown here is derived from an EMBL/GenBank/DDBJ whole genome shotgun (WGS) entry which is preliminary data.</text>
</comment>
<feature type="binding site" evidence="3">
    <location>
        <position position="133"/>
    </location>
    <ligand>
        <name>Zn(2+)</name>
        <dbReference type="ChEBI" id="CHEBI:29105"/>
        <note>ligand shared between dimeric partners</note>
    </ligand>
</feature>
<dbReference type="GO" id="GO:0004462">
    <property type="term" value="F:lactoylglutathione lyase activity"/>
    <property type="evidence" value="ECO:0007669"/>
    <property type="project" value="UniProtKB-EC"/>
</dbReference>
<feature type="binding site" evidence="3">
    <location>
        <position position="184"/>
    </location>
    <ligand>
        <name>Zn(2+)</name>
        <dbReference type="ChEBI" id="CHEBI:29105"/>
        <note>ligand shared between dimeric partners</note>
    </ligand>
</feature>
<evidence type="ECO:0000259" key="4">
    <source>
        <dbReference type="PROSITE" id="PS51819"/>
    </source>
</evidence>
<keyword evidence="3" id="KW-0479">Metal-binding</keyword>
<evidence type="ECO:0000256" key="2">
    <source>
        <dbReference type="ARBA" id="ARBA00048273"/>
    </source>
</evidence>
<evidence type="ECO:0000256" key="3">
    <source>
        <dbReference type="PIRSR" id="PIRSR604361-3"/>
    </source>
</evidence>
<comment type="catalytic activity">
    <reaction evidence="2">
        <text>(R)-S-lactoylglutathione = methylglyoxal + glutathione</text>
        <dbReference type="Rhea" id="RHEA:19069"/>
        <dbReference type="ChEBI" id="CHEBI:17158"/>
        <dbReference type="ChEBI" id="CHEBI:57474"/>
        <dbReference type="ChEBI" id="CHEBI:57925"/>
        <dbReference type="EC" id="4.4.1.5"/>
    </reaction>
</comment>
<dbReference type="PANTHER" id="PTHR46036:SF5">
    <property type="entry name" value="LACTOYLGLUTATHIONE LYASE"/>
    <property type="match status" value="1"/>
</dbReference>
<dbReference type="GO" id="GO:0046872">
    <property type="term" value="F:metal ion binding"/>
    <property type="evidence" value="ECO:0007669"/>
    <property type="project" value="UniProtKB-KW"/>
</dbReference>
<accession>A0AAW1QT41</accession>
<proteinExistence type="predicted"/>
<dbReference type="Proteomes" id="UP001489004">
    <property type="component" value="Unassembled WGS sequence"/>
</dbReference>
<evidence type="ECO:0000313" key="5">
    <source>
        <dbReference type="EMBL" id="KAK9824398.1"/>
    </source>
</evidence>
<feature type="domain" description="VOC" evidence="4">
    <location>
        <begin position="1"/>
        <end position="124"/>
    </location>
</feature>
<dbReference type="SUPFAM" id="SSF54593">
    <property type="entry name" value="Glyoxalase/Bleomycin resistance protein/Dihydroxybiphenyl dioxygenase"/>
    <property type="match status" value="2"/>
</dbReference>
<evidence type="ECO:0000256" key="1">
    <source>
        <dbReference type="ARBA" id="ARBA00030537"/>
    </source>
</evidence>
<dbReference type="GO" id="GO:0005737">
    <property type="term" value="C:cytoplasm"/>
    <property type="evidence" value="ECO:0007669"/>
    <property type="project" value="TreeGrafter"/>
</dbReference>
<dbReference type="EMBL" id="JALJOR010000002">
    <property type="protein sequence ID" value="KAK9824398.1"/>
    <property type="molecule type" value="Genomic_DNA"/>
</dbReference>
<protein>
    <recommendedName>
        <fullName evidence="1">Glyoxalase I</fullName>
    </recommendedName>
</protein>
<dbReference type="InterPro" id="IPR029068">
    <property type="entry name" value="Glyas_Bleomycin-R_OHBP_Dase"/>
</dbReference>
<dbReference type="PANTHER" id="PTHR46036">
    <property type="entry name" value="LACTOYLGLUTATHIONE LYASE"/>
    <property type="match status" value="1"/>
</dbReference>
<organism evidence="5 6">
    <name type="scientific">[Myrmecia] bisecta</name>
    <dbReference type="NCBI Taxonomy" id="41462"/>
    <lineage>
        <taxon>Eukaryota</taxon>
        <taxon>Viridiplantae</taxon>
        <taxon>Chlorophyta</taxon>
        <taxon>core chlorophytes</taxon>
        <taxon>Trebouxiophyceae</taxon>
        <taxon>Trebouxiales</taxon>
        <taxon>Trebouxiaceae</taxon>
        <taxon>Myrmecia</taxon>
    </lineage>
</organism>
<feature type="domain" description="VOC" evidence="4">
    <location>
        <begin position="130"/>
        <end position="260"/>
    </location>
</feature>
<sequence length="268" mass="30078">MLHAVYRVGDMDATIDYYKKQFGMKQLRYRDIPEEKYTNAFLGFGSEKTNFALELTYNYGKDSYDLGSGFGHFALGVPDVYKTVDSIKAAGGKVTRDAGPVKGGKSTIAFVADPTGYLWEIIERPQTREPIAQVMLRVTNLEKSIQYYTECLGMKLLRKRENPDYKYTLAFLSYGDEENSTVFELTYNWGKDSQDAYEGNFRGDAYAQVAISTQDVYKTAEQIRAAGGKITKEPGPLPGLGTKILATTDPDGWKVVFVDNEDFLAELK</sequence>
<dbReference type="PROSITE" id="PS51819">
    <property type="entry name" value="VOC"/>
    <property type="match status" value="2"/>
</dbReference>
<dbReference type="GO" id="GO:0019243">
    <property type="term" value="P:methylglyoxal catabolic process to D-lactate via S-lactoyl-glutathione"/>
    <property type="evidence" value="ECO:0007669"/>
    <property type="project" value="TreeGrafter"/>
</dbReference>
<reference evidence="5 6" key="1">
    <citation type="journal article" date="2024" name="Nat. Commun.">
        <title>Phylogenomics reveals the evolutionary origins of lichenization in chlorophyte algae.</title>
        <authorList>
            <person name="Puginier C."/>
            <person name="Libourel C."/>
            <person name="Otte J."/>
            <person name="Skaloud P."/>
            <person name="Haon M."/>
            <person name="Grisel S."/>
            <person name="Petersen M."/>
            <person name="Berrin J.G."/>
            <person name="Delaux P.M."/>
            <person name="Dal Grande F."/>
            <person name="Keller J."/>
        </authorList>
    </citation>
    <scope>NUCLEOTIDE SEQUENCE [LARGE SCALE GENOMIC DNA]</scope>
    <source>
        <strain evidence="5 6">SAG 2043</strain>
    </source>
</reference>
<dbReference type="InterPro" id="IPR004361">
    <property type="entry name" value="Glyoxalase_1"/>
</dbReference>
<comment type="cofactor">
    <cofactor evidence="3">
        <name>Zn(2+)</name>
        <dbReference type="ChEBI" id="CHEBI:29105"/>
    </cofactor>
    <text evidence="3">Binds 1 zinc ion per subunit. In the homodimer, two zinc ions are bound between subunits.</text>
</comment>
<dbReference type="AlphaFoldDB" id="A0AAW1QT41"/>
<dbReference type="NCBIfam" id="TIGR00068">
    <property type="entry name" value="glyox_I"/>
    <property type="match status" value="2"/>
</dbReference>